<dbReference type="GeneID" id="81628277"/>
<reference evidence="2" key="2">
    <citation type="journal article" date="2023" name="IMA Fungus">
        <title>Comparative genomic study of the Penicillium genus elucidates a diverse pangenome and 15 lateral gene transfer events.</title>
        <authorList>
            <person name="Petersen C."/>
            <person name="Sorensen T."/>
            <person name="Nielsen M.R."/>
            <person name="Sondergaard T.E."/>
            <person name="Sorensen J.L."/>
            <person name="Fitzpatrick D.A."/>
            <person name="Frisvad J.C."/>
            <person name="Nielsen K.L."/>
        </authorList>
    </citation>
    <scope>NUCLEOTIDE SEQUENCE</scope>
    <source>
        <strain evidence="2">IBT 30728</strain>
    </source>
</reference>
<dbReference type="EMBL" id="JAPWDQ010000012">
    <property type="protein sequence ID" value="KAJ5475361.1"/>
    <property type="molecule type" value="Genomic_DNA"/>
</dbReference>
<evidence type="ECO:0000313" key="3">
    <source>
        <dbReference type="Proteomes" id="UP001148312"/>
    </source>
</evidence>
<evidence type="ECO:0000313" key="2">
    <source>
        <dbReference type="EMBL" id="KAJ5475361.1"/>
    </source>
</evidence>
<sequence length="76" mass="8468">MFWNLPWVYWDGLPEAFSQPICGRMERASAPHAAPHPDFLDPSRPPPQGALTEMKIHSKPLKAKASEGLALGLYKL</sequence>
<feature type="region of interest" description="Disordered" evidence="1">
    <location>
        <begin position="31"/>
        <end position="51"/>
    </location>
</feature>
<keyword evidence="3" id="KW-1185">Reference proteome</keyword>
<comment type="caution">
    <text evidence="2">The sequence shown here is derived from an EMBL/GenBank/DDBJ whole genome shotgun (WGS) entry which is preliminary data.</text>
</comment>
<gene>
    <name evidence="2" type="ORF">N7539_008427</name>
</gene>
<proteinExistence type="predicted"/>
<dbReference type="RefSeq" id="XP_056787119.1">
    <property type="nucleotide sequence ID" value="XM_056938027.1"/>
</dbReference>
<protein>
    <submittedName>
        <fullName evidence="2">Uncharacterized protein</fullName>
    </submittedName>
</protein>
<organism evidence="2 3">
    <name type="scientific">Penicillium diatomitis</name>
    <dbReference type="NCBI Taxonomy" id="2819901"/>
    <lineage>
        <taxon>Eukaryota</taxon>
        <taxon>Fungi</taxon>
        <taxon>Dikarya</taxon>
        <taxon>Ascomycota</taxon>
        <taxon>Pezizomycotina</taxon>
        <taxon>Eurotiomycetes</taxon>
        <taxon>Eurotiomycetidae</taxon>
        <taxon>Eurotiales</taxon>
        <taxon>Aspergillaceae</taxon>
        <taxon>Penicillium</taxon>
    </lineage>
</organism>
<accession>A0A9X0BN62</accession>
<evidence type="ECO:0000256" key="1">
    <source>
        <dbReference type="SAM" id="MobiDB-lite"/>
    </source>
</evidence>
<reference evidence="2" key="1">
    <citation type="submission" date="2022-12" db="EMBL/GenBank/DDBJ databases">
        <authorList>
            <person name="Petersen C."/>
        </authorList>
    </citation>
    <scope>NUCLEOTIDE SEQUENCE</scope>
    <source>
        <strain evidence="2">IBT 30728</strain>
    </source>
</reference>
<dbReference type="Proteomes" id="UP001148312">
    <property type="component" value="Unassembled WGS sequence"/>
</dbReference>
<name>A0A9X0BN62_9EURO</name>
<dbReference type="AlphaFoldDB" id="A0A9X0BN62"/>